<comment type="caution">
    <text evidence="1">The sequence shown here is derived from an EMBL/GenBank/DDBJ whole genome shotgun (WGS) entry which is preliminary data.</text>
</comment>
<dbReference type="Proteomes" id="UP000005801">
    <property type="component" value="Unassembled WGS sequence"/>
</dbReference>
<evidence type="ECO:0000313" key="2">
    <source>
        <dbReference type="Proteomes" id="UP000005801"/>
    </source>
</evidence>
<organism evidence="1 2">
    <name type="scientific">Plesiocystis pacifica SIR-1</name>
    <dbReference type="NCBI Taxonomy" id="391625"/>
    <lineage>
        <taxon>Bacteria</taxon>
        <taxon>Pseudomonadati</taxon>
        <taxon>Myxococcota</taxon>
        <taxon>Polyangia</taxon>
        <taxon>Nannocystales</taxon>
        <taxon>Nannocystaceae</taxon>
        <taxon>Plesiocystis</taxon>
    </lineage>
</organism>
<keyword evidence="2" id="KW-1185">Reference proteome</keyword>
<sequence>MPVLELTQASSADALRRVASLATVPSHLAAWAYEAFGPDEELAAAAVMDPGRLDEARRSLSYVRKHGNTHVVPYWQEVIAQRTRLLKLRPRRPRPPKDSSQWILDRLELERDEQASSQAVVETAARTGDGVAIVVVSTERDPVALADQLLLAVGMFPIGGGWRPVTTDEAGADLSFALTRDLAYRSQRNPARAPAGAAEAAGETLLVELAPHARLVNGSPLGKSSRGSTPVSRSTFDWALGVHGPERAAVVVVTGED</sequence>
<evidence type="ECO:0000313" key="1">
    <source>
        <dbReference type="EMBL" id="EDM77252.1"/>
    </source>
</evidence>
<proteinExistence type="predicted"/>
<dbReference type="EMBL" id="ABCS01000049">
    <property type="protein sequence ID" value="EDM77252.1"/>
    <property type="molecule type" value="Genomic_DNA"/>
</dbReference>
<dbReference type="AlphaFoldDB" id="A6GA39"/>
<gene>
    <name evidence="1" type="ORF">PPSIR1_17370</name>
</gene>
<reference evidence="1 2" key="1">
    <citation type="submission" date="2007-06" db="EMBL/GenBank/DDBJ databases">
        <authorList>
            <person name="Shimkets L."/>
            <person name="Ferriera S."/>
            <person name="Johnson J."/>
            <person name="Kravitz S."/>
            <person name="Beeson K."/>
            <person name="Sutton G."/>
            <person name="Rogers Y.-H."/>
            <person name="Friedman R."/>
            <person name="Frazier M."/>
            <person name="Venter J.C."/>
        </authorList>
    </citation>
    <scope>NUCLEOTIDE SEQUENCE [LARGE SCALE GENOMIC DNA]</scope>
    <source>
        <strain evidence="1 2">SIR-1</strain>
    </source>
</reference>
<name>A6GA39_9BACT</name>
<dbReference type="RefSeq" id="WP_006973581.1">
    <property type="nucleotide sequence ID" value="NZ_ABCS01000049.1"/>
</dbReference>
<accession>A6GA39</accession>
<protein>
    <submittedName>
        <fullName evidence="1">Uncharacterized protein</fullName>
    </submittedName>
</protein>